<feature type="transmembrane region" description="Helical" evidence="10">
    <location>
        <begin position="28"/>
        <end position="48"/>
    </location>
</feature>
<evidence type="ECO:0000256" key="1">
    <source>
        <dbReference type="ARBA" id="ARBA00004141"/>
    </source>
</evidence>
<protein>
    <recommendedName>
        <fullName evidence="3">NADH-ubiquinone oxidoreductase chain 4L</fullName>
    </recommendedName>
    <alternativeName>
        <fullName evidence="9">NADH dehydrogenase subunit 4L</fullName>
    </alternativeName>
</protein>
<dbReference type="EMBL" id="LC171972">
    <property type="protein sequence ID" value="BBA10292.1"/>
    <property type="molecule type" value="Genomic_DNA"/>
</dbReference>
<dbReference type="Gene3D" id="1.10.287.3510">
    <property type="match status" value="1"/>
</dbReference>
<keyword evidence="6 10" id="KW-1133">Transmembrane helix</keyword>
<keyword evidence="7" id="KW-0520">NAD</keyword>
<reference evidence="11" key="1">
    <citation type="journal article" date="2017" name="Zool. J. Linn. Soc.">
        <title>Molecular phylogeny, frequent parallel evolution and new system of Japanese clausiliid land snails (Gastropoda: Stylommatophora).</title>
        <authorList>
            <person name="Motochin R."/>
            <person name="Wang M."/>
            <person name="Ueshima R."/>
        </authorList>
    </citation>
    <scope>NUCLEOTIDE SEQUENCE</scope>
    <source>
        <strain evidence="11">AG664-1</strain>
        <tissue evidence="11">Muscle</tissue>
    </source>
</reference>
<keyword evidence="8 10" id="KW-0472">Membrane</keyword>
<evidence type="ECO:0000256" key="10">
    <source>
        <dbReference type="SAM" id="Phobius"/>
    </source>
</evidence>
<accession>A0A224AB70</accession>
<gene>
    <name evidence="11" type="primary">ND4L</name>
</gene>
<organism evidence="11">
    <name type="scientific">Megalophaedusa aratorum</name>
    <dbReference type="NCBI Taxonomy" id="1885741"/>
    <lineage>
        <taxon>Eukaryota</taxon>
        <taxon>Metazoa</taxon>
        <taxon>Spiralia</taxon>
        <taxon>Lophotrochozoa</taxon>
        <taxon>Mollusca</taxon>
        <taxon>Gastropoda</taxon>
        <taxon>Heterobranchia</taxon>
        <taxon>Euthyneura</taxon>
        <taxon>Panpulmonata</taxon>
        <taxon>Eupulmonata</taxon>
        <taxon>Stylommatophora</taxon>
        <taxon>Helicina</taxon>
        <taxon>Clausilioidea</taxon>
        <taxon>Clausiliidae</taxon>
        <taxon>Phaedusinae</taxon>
        <taxon>Megalophaedusa</taxon>
    </lineage>
</organism>
<evidence type="ECO:0000256" key="3">
    <source>
        <dbReference type="ARBA" id="ARBA00016612"/>
    </source>
</evidence>
<proteinExistence type="inferred from homology"/>
<name>A0A224AB70_9EUPU</name>
<sequence>MILYWSLLALLMVVSLLFFYSRNHYLSALLFLEIMVLFSLVISFFLILDVMSQLTIYIMLLTLGVCEASLGLALLMSCLKENGSDLIKAK</sequence>
<feature type="transmembrane region" description="Helical" evidence="10">
    <location>
        <begin position="6"/>
        <end position="21"/>
    </location>
</feature>
<dbReference type="GO" id="GO:0016020">
    <property type="term" value="C:membrane"/>
    <property type="evidence" value="ECO:0007669"/>
    <property type="project" value="UniProtKB-SubCell"/>
</dbReference>
<evidence type="ECO:0000256" key="7">
    <source>
        <dbReference type="ARBA" id="ARBA00023027"/>
    </source>
</evidence>
<dbReference type="InterPro" id="IPR039428">
    <property type="entry name" value="NUOK/Mnh_C1-like"/>
</dbReference>
<geneLocation type="mitochondrion" evidence="11"/>
<dbReference type="AlphaFoldDB" id="A0A224AB70"/>
<keyword evidence="5" id="KW-1278">Translocase</keyword>
<dbReference type="Pfam" id="PF00420">
    <property type="entry name" value="Oxidored_q2"/>
    <property type="match status" value="1"/>
</dbReference>
<evidence type="ECO:0000256" key="6">
    <source>
        <dbReference type="ARBA" id="ARBA00022989"/>
    </source>
</evidence>
<comment type="subcellular location">
    <subcellularLocation>
        <location evidence="1">Membrane</location>
        <topology evidence="1">Multi-pass membrane protein</topology>
    </subcellularLocation>
</comment>
<evidence type="ECO:0000256" key="8">
    <source>
        <dbReference type="ARBA" id="ARBA00023136"/>
    </source>
</evidence>
<keyword evidence="11" id="KW-0496">Mitochondrion</keyword>
<evidence type="ECO:0000256" key="2">
    <source>
        <dbReference type="ARBA" id="ARBA00010519"/>
    </source>
</evidence>
<comment type="similarity">
    <text evidence="2">Belongs to the complex I subunit 4L family.</text>
</comment>
<evidence type="ECO:0000256" key="4">
    <source>
        <dbReference type="ARBA" id="ARBA00022692"/>
    </source>
</evidence>
<evidence type="ECO:0000313" key="11">
    <source>
        <dbReference type="EMBL" id="BBA10292.1"/>
    </source>
</evidence>
<keyword evidence="4 10" id="KW-0812">Transmembrane</keyword>
<evidence type="ECO:0000256" key="9">
    <source>
        <dbReference type="ARBA" id="ARBA00031586"/>
    </source>
</evidence>
<feature type="transmembrane region" description="Helical" evidence="10">
    <location>
        <begin position="54"/>
        <end position="79"/>
    </location>
</feature>
<evidence type="ECO:0000256" key="5">
    <source>
        <dbReference type="ARBA" id="ARBA00022967"/>
    </source>
</evidence>